<dbReference type="CDD" id="cd10549">
    <property type="entry name" value="MtMvhB_like"/>
    <property type="match status" value="1"/>
</dbReference>
<comment type="caution">
    <text evidence="13">The sequence shown here is derived from an EMBL/GenBank/DDBJ whole genome shotgun (WGS) entry which is preliminary data.</text>
</comment>
<protein>
    <submittedName>
        <fullName evidence="13">Electron transport complex subunit RsxB</fullName>
    </submittedName>
</protein>
<evidence type="ECO:0000256" key="10">
    <source>
        <dbReference type="SAM" id="Phobius"/>
    </source>
</evidence>
<dbReference type="PROSITE" id="PS51656">
    <property type="entry name" value="4FE4S"/>
    <property type="match status" value="1"/>
</dbReference>
<keyword evidence="4" id="KW-0677">Repeat</keyword>
<keyword evidence="7" id="KW-0408">Iron</keyword>
<evidence type="ECO:0000256" key="1">
    <source>
        <dbReference type="ARBA" id="ARBA00022448"/>
    </source>
</evidence>
<evidence type="ECO:0000256" key="4">
    <source>
        <dbReference type="ARBA" id="ARBA00022737"/>
    </source>
</evidence>
<dbReference type="PANTHER" id="PTHR43560:SF1">
    <property type="entry name" value="ION-TRANSLOCATING OXIDOREDUCTASE COMPLEX SUBUNIT B"/>
    <property type="match status" value="1"/>
</dbReference>
<keyword evidence="1" id="KW-0813">Transport</keyword>
<reference evidence="13" key="1">
    <citation type="submission" date="2019-08" db="EMBL/GenBank/DDBJ databases">
        <authorList>
            <person name="Kucharzyk K."/>
            <person name="Murdoch R.W."/>
            <person name="Higgins S."/>
            <person name="Loffler F."/>
        </authorList>
    </citation>
    <scope>NUCLEOTIDE SEQUENCE</scope>
</reference>
<dbReference type="GO" id="GO:0009055">
    <property type="term" value="F:electron transfer activity"/>
    <property type="evidence" value="ECO:0007669"/>
    <property type="project" value="InterPro"/>
</dbReference>
<evidence type="ECO:0000256" key="7">
    <source>
        <dbReference type="ARBA" id="ARBA00023004"/>
    </source>
</evidence>
<dbReference type="Pfam" id="PF14697">
    <property type="entry name" value="Fer4_21"/>
    <property type="match status" value="1"/>
</dbReference>
<keyword evidence="10" id="KW-0812">Transmembrane</keyword>
<evidence type="ECO:0000256" key="6">
    <source>
        <dbReference type="ARBA" id="ARBA00022982"/>
    </source>
</evidence>
<feature type="domain" description="4Fe-4S ferredoxin-type" evidence="11">
    <location>
        <begin position="211"/>
        <end position="240"/>
    </location>
</feature>
<accession>A0A644V3C6</accession>
<keyword evidence="5" id="KW-1278">Translocase</keyword>
<dbReference type="GO" id="GO:0051539">
    <property type="term" value="F:4 iron, 4 sulfur cluster binding"/>
    <property type="evidence" value="ECO:0007669"/>
    <property type="project" value="UniProtKB-KW"/>
</dbReference>
<proteinExistence type="inferred from homology"/>
<keyword evidence="3" id="KW-0479">Metal-binding</keyword>
<dbReference type="AlphaFoldDB" id="A0A644V3C6"/>
<dbReference type="PROSITE" id="PS00198">
    <property type="entry name" value="4FE4S_FER_1"/>
    <property type="match status" value="2"/>
</dbReference>
<evidence type="ECO:0000256" key="3">
    <source>
        <dbReference type="ARBA" id="ARBA00022723"/>
    </source>
</evidence>
<dbReference type="Gene3D" id="1.10.15.40">
    <property type="entry name" value="Electron transport complex subunit B, putative Fe-S cluster"/>
    <property type="match status" value="1"/>
</dbReference>
<feature type="domain" description="4Fe-4S ferredoxin-type" evidence="11">
    <location>
        <begin position="241"/>
        <end position="271"/>
    </location>
</feature>
<dbReference type="PROSITE" id="PS51379">
    <property type="entry name" value="4FE4S_FER_2"/>
    <property type="match status" value="4"/>
</dbReference>
<dbReference type="HAMAP" id="MF_00463">
    <property type="entry name" value="RsxB_RnfB"/>
    <property type="match status" value="1"/>
</dbReference>
<dbReference type="Pfam" id="PF04060">
    <property type="entry name" value="FeS"/>
    <property type="match status" value="1"/>
</dbReference>
<keyword evidence="6" id="KW-0249">Electron transport</keyword>
<dbReference type="SUPFAM" id="SSF54862">
    <property type="entry name" value="4Fe-4S ferredoxins"/>
    <property type="match status" value="1"/>
</dbReference>
<feature type="transmembrane region" description="Helical" evidence="10">
    <location>
        <begin position="6"/>
        <end position="26"/>
    </location>
</feature>
<dbReference type="EMBL" id="VSSQ01000212">
    <property type="protein sequence ID" value="MPL85838.1"/>
    <property type="molecule type" value="Genomic_DNA"/>
</dbReference>
<dbReference type="InterPro" id="IPR017900">
    <property type="entry name" value="4Fe4S_Fe_S_CS"/>
</dbReference>
<sequence length="287" mass="30808">MSIIIYSVLVLVLTGVISAVILYFVAQKFRIVEDPRIDLVAEKLPGANCGGCGYAGCRSLAEAIVKAGSLEGLRCPVGGEKISSEIAELLGLEASTAEPQIAVVRCNGGRLNTTSKVMYEGVQDCLYAHLNFSSEGGCPNGCLGLGNCVSVCAFDAINMDPKSGLPVVDEEKCVACGLCVKTCPRHIIELRNKGIKNRRVFVSCVNTEKGALAKKNCNVACIGCGKCEKVCEFDAIKIENNLAYIDFNKCKLCRKCVQECPTGAILEINFPPRKEKLTIDQTQSIQN</sequence>
<dbReference type="InterPro" id="IPR017896">
    <property type="entry name" value="4Fe4S_Fe-S-bd"/>
</dbReference>
<dbReference type="GO" id="GO:0046872">
    <property type="term" value="F:metal ion binding"/>
    <property type="evidence" value="ECO:0007669"/>
    <property type="project" value="UniProtKB-KW"/>
</dbReference>
<feature type="domain" description="4Fe-4S ferredoxin-type" evidence="11">
    <location>
        <begin position="139"/>
        <end position="162"/>
    </location>
</feature>
<dbReference type="InterPro" id="IPR050395">
    <property type="entry name" value="4Fe4S_Ferredoxin_RnfB"/>
</dbReference>
<evidence type="ECO:0000256" key="9">
    <source>
        <dbReference type="ARBA" id="ARBA00023136"/>
    </source>
</evidence>
<keyword evidence="9 10" id="KW-0472">Membrane</keyword>
<evidence type="ECO:0000256" key="5">
    <source>
        <dbReference type="ARBA" id="ARBA00022967"/>
    </source>
</evidence>
<evidence type="ECO:0000259" key="11">
    <source>
        <dbReference type="PROSITE" id="PS51379"/>
    </source>
</evidence>
<evidence type="ECO:0000259" key="12">
    <source>
        <dbReference type="PROSITE" id="PS51656"/>
    </source>
</evidence>
<organism evidence="13">
    <name type="scientific">bioreactor metagenome</name>
    <dbReference type="NCBI Taxonomy" id="1076179"/>
    <lineage>
        <taxon>unclassified sequences</taxon>
        <taxon>metagenomes</taxon>
        <taxon>ecological metagenomes</taxon>
    </lineage>
</organism>
<evidence type="ECO:0000256" key="8">
    <source>
        <dbReference type="ARBA" id="ARBA00023014"/>
    </source>
</evidence>
<feature type="domain" description="4Fe-4S" evidence="12">
    <location>
        <begin position="32"/>
        <end position="92"/>
    </location>
</feature>
<dbReference type="InterPro" id="IPR007202">
    <property type="entry name" value="4Fe-4S_dom"/>
</dbReference>
<feature type="domain" description="4Fe-4S ferredoxin-type" evidence="11">
    <location>
        <begin position="164"/>
        <end position="193"/>
    </location>
</feature>
<keyword evidence="10" id="KW-1133">Transmembrane helix</keyword>
<evidence type="ECO:0000313" key="13">
    <source>
        <dbReference type="EMBL" id="MPL85838.1"/>
    </source>
</evidence>
<gene>
    <name evidence="13" type="primary">rsxB_33</name>
    <name evidence="13" type="ORF">SDC9_31812</name>
</gene>
<evidence type="ECO:0000256" key="2">
    <source>
        <dbReference type="ARBA" id="ARBA00022485"/>
    </source>
</evidence>
<name>A0A644V3C6_9ZZZZ</name>
<keyword evidence="8" id="KW-0411">Iron-sulfur</keyword>
<dbReference type="Gene3D" id="3.30.70.20">
    <property type="match status" value="2"/>
</dbReference>
<dbReference type="PANTHER" id="PTHR43560">
    <property type="entry name" value="ION-TRANSLOCATING OXIDOREDUCTASE COMPLEX SUBUNIT B"/>
    <property type="match status" value="1"/>
</dbReference>
<dbReference type="Pfam" id="PF12838">
    <property type="entry name" value="Fer4_7"/>
    <property type="match status" value="1"/>
</dbReference>
<keyword evidence="2" id="KW-0004">4Fe-4S</keyword>
<dbReference type="InterPro" id="IPR010207">
    <property type="entry name" value="Elect_transpt_cplx_RnfB/RsxB"/>
</dbReference>